<protein>
    <submittedName>
        <fullName evidence="1">Uncharacterized protein</fullName>
    </submittedName>
</protein>
<organism evidence="1 2">
    <name type="scientific">Olea europaea subsp. europaea</name>
    <dbReference type="NCBI Taxonomy" id="158383"/>
    <lineage>
        <taxon>Eukaryota</taxon>
        <taxon>Viridiplantae</taxon>
        <taxon>Streptophyta</taxon>
        <taxon>Embryophyta</taxon>
        <taxon>Tracheophyta</taxon>
        <taxon>Spermatophyta</taxon>
        <taxon>Magnoliopsida</taxon>
        <taxon>eudicotyledons</taxon>
        <taxon>Gunneridae</taxon>
        <taxon>Pentapetalae</taxon>
        <taxon>asterids</taxon>
        <taxon>lamiids</taxon>
        <taxon>Lamiales</taxon>
        <taxon>Oleaceae</taxon>
        <taxon>Oleeae</taxon>
        <taxon>Olea</taxon>
    </lineage>
</organism>
<name>A0A8S0VN10_OLEEU</name>
<sequence>EESAVAMAWLKGSQHSLKWTIENLLSRFWWPTANGGSLSFTILEDITPQSVEIAFTSPQVAWMMNIYGYNPQRCAVKWTFPILNKERSHVFLAQGFLRRQE</sequence>
<comment type="caution">
    <text evidence="1">The sequence shown here is derived from an EMBL/GenBank/DDBJ whole genome shotgun (WGS) entry which is preliminary data.</text>
</comment>
<evidence type="ECO:0000313" key="1">
    <source>
        <dbReference type="EMBL" id="CAA3032652.1"/>
    </source>
</evidence>
<dbReference type="Proteomes" id="UP000594638">
    <property type="component" value="Unassembled WGS sequence"/>
</dbReference>
<evidence type="ECO:0000313" key="2">
    <source>
        <dbReference type="Proteomes" id="UP000594638"/>
    </source>
</evidence>
<dbReference type="AlphaFoldDB" id="A0A8S0VN10"/>
<keyword evidence="2" id="KW-1185">Reference proteome</keyword>
<feature type="non-terminal residue" evidence="1">
    <location>
        <position position="1"/>
    </location>
</feature>
<accession>A0A8S0VN10</accession>
<reference evidence="1 2" key="1">
    <citation type="submission" date="2019-12" db="EMBL/GenBank/DDBJ databases">
        <authorList>
            <person name="Alioto T."/>
            <person name="Alioto T."/>
            <person name="Gomez Garrido J."/>
        </authorList>
    </citation>
    <scope>NUCLEOTIDE SEQUENCE [LARGE SCALE GENOMIC DNA]</scope>
</reference>
<proteinExistence type="predicted"/>
<dbReference type="EMBL" id="CACTIH010009639">
    <property type="protein sequence ID" value="CAA3032652.1"/>
    <property type="molecule type" value="Genomic_DNA"/>
</dbReference>
<gene>
    <name evidence="1" type="ORF">OLEA9_A093953</name>
</gene>
<dbReference type="Gramene" id="OE9A093953T1">
    <property type="protein sequence ID" value="OE9A093953C1"/>
    <property type="gene ID" value="OE9A093953"/>
</dbReference>